<name>A0A3E1P034_9BACT</name>
<dbReference type="NCBIfam" id="TIGR01194">
    <property type="entry name" value="cyc_pep_trnsptr"/>
    <property type="match status" value="1"/>
</dbReference>
<feature type="transmembrane region" description="Helical" evidence="8">
    <location>
        <begin position="20"/>
        <end position="46"/>
    </location>
</feature>
<evidence type="ECO:0000256" key="5">
    <source>
        <dbReference type="ARBA" id="ARBA00022840"/>
    </source>
</evidence>
<evidence type="ECO:0000256" key="8">
    <source>
        <dbReference type="SAM" id="Phobius"/>
    </source>
</evidence>
<dbReference type="InterPro" id="IPR003439">
    <property type="entry name" value="ABC_transporter-like_ATP-bd"/>
</dbReference>
<dbReference type="InterPro" id="IPR027417">
    <property type="entry name" value="P-loop_NTPase"/>
</dbReference>
<sequence length="552" mass="62984">MKRMLQIVAPLIGKAGILKYSLLGILSGLCGFLFMNMVTRVIGLLIAGKLTGVSKEYIIIFAGIILMFIWVRRTLSLTIINLSQNLFWRMRSEILALILNASYEQLSKRKDNINTAILHDVNVLTSASFSIIEFFSAIILTLACLIYMSTISLLLLAITMCVAITGVTIYYFSAKRNNRMFQASHKLETRFQKYFKAILDGFKEIYMEPRKGKDIYQLKVRSIGVESRDNNKAAYIGYLNNQITGQILFYILISTVLLYFSFVLGIKAADVVSFVFTLLYLLSSIEVIMVLLPAIMRAKVAATHLMDLKDELDQANFDNPVPDKFYTKDEFSNIIVEDLEFNYTSTENGFKVGPINFSLRKGETVFIYGGNGSGKTTFVNSILGLIKPSAGRILFNEVPLTEDNYPEYRTLFSVVFSDFYLFDEIYGNDHINIDKWHYYLELFEIQGKVTLEGNAFSTLELSTGQRKRLALIAALLEEKPVVVMDEWAADQDPYFRKKFYTEIIPLLNKQGITILAITHDERYYHCADRLYKMDYGKLTEEKVNVFETIAIS</sequence>
<feature type="transmembrane region" description="Helical" evidence="8">
    <location>
        <begin position="247"/>
        <end position="266"/>
    </location>
</feature>
<evidence type="ECO:0000313" key="11">
    <source>
        <dbReference type="EMBL" id="RFM33505.1"/>
    </source>
</evidence>
<keyword evidence="3 8" id="KW-0812">Transmembrane</keyword>
<protein>
    <submittedName>
        <fullName evidence="11">Cyclic peptide export ABC transporter</fullName>
    </submittedName>
</protein>
<dbReference type="InterPro" id="IPR050095">
    <property type="entry name" value="ECF_ABC_transporter_ATP-bd"/>
</dbReference>
<feature type="domain" description="ABC transmembrane type-1" evidence="10">
    <location>
        <begin position="22"/>
        <end position="297"/>
    </location>
</feature>
<dbReference type="GO" id="GO:0043190">
    <property type="term" value="C:ATP-binding cassette (ABC) transporter complex"/>
    <property type="evidence" value="ECO:0007669"/>
    <property type="project" value="TreeGrafter"/>
</dbReference>
<dbReference type="Gene3D" id="1.20.1560.10">
    <property type="entry name" value="ABC transporter type 1, transmembrane domain"/>
    <property type="match status" value="1"/>
</dbReference>
<dbReference type="Proteomes" id="UP000261174">
    <property type="component" value="Unassembled WGS sequence"/>
</dbReference>
<evidence type="ECO:0000256" key="3">
    <source>
        <dbReference type="ARBA" id="ARBA00022692"/>
    </source>
</evidence>
<dbReference type="Gene3D" id="3.40.50.300">
    <property type="entry name" value="P-loop containing nucleotide triphosphate hydrolases"/>
    <property type="match status" value="1"/>
</dbReference>
<dbReference type="PANTHER" id="PTHR43553:SF11">
    <property type="entry name" value="ABC TRANSPORTER ATP-BINDING_PERMEASE PROTEIN YOJI"/>
    <property type="match status" value="1"/>
</dbReference>
<dbReference type="GO" id="GO:0016887">
    <property type="term" value="F:ATP hydrolysis activity"/>
    <property type="evidence" value="ECO:0007669"/>
    <property type="project" value="InterPro"/>
</dbReference>
<gene>
    <name evidence="11" type="ORF">DXN04_16215</name>
</gene>
<dbReference type="GO" id="GO:0140359">
    <property type="term" value="F:ABC-type transporter activity"/>
    <property type="evidence" value="ECO:0007669"/>
    <property type="project" value="InterPro"/>
</dbReference>
<feature type="transmembrane region" description="Helical" evidence="8">
    <location>
        <begin position="154"/>
        <end position="172"/>
    </location>
</feature>
<feature type="domain" description="ABC transporter" evidence="9">
    <location>
        <begin position="334"/>
        <end position="551"/>
    </location>
</feature>
<dbReference type="PROSITE" id="PS50893">
    <property type="entry name" value="ABC_TRANSPORTER_2"/>
    <property type="match status" value="1"/>
</dbReference>
<organism evidence="11 12">
    <name type="scientific">Chitinophaga silvisoli</name>
    <dbReference type="NCBI Taxonomy" id="2291814"/>
    <lineage>
        <taxon>Bacteria</taxon>
        <taxon>Pseudomonadati</taxon>
        <taxon>Bacteroidota</taxon>
        <taxon>Chitinophagia</taxon>
        <taxon>Chitinophagales</taxon>
        <taxon>Chitinophagaceae</taxon>
        <taxon>Chitinophaga</taxon>
    </lineage>
</organism>
<dbReference type="EMBL" id="QTJV01000006">
    <property type="protein sequence ID" value="RFM33505.1"/>
    <property type="molecule type" value="Genomic_DNA"/>
</dbReference>
<comment type="caution">
    <text evidence="11">The sequence shown here is derived from an EMBL/GenBank/DDBJ whole genome shotgun (WGS) entry which is preliminary data.</text>
</comment>
<reference evidence="11 12" key="1">
    <citation type="submission" date="2018-08" db="EMBL/GenBank/DDBJ databases">
        <title>Chitinophaga sp. K20C18050901, a novel bacterium isolated from forest soil.</title>
        <authorList>
            <person name="Wang C."/>
        </authorList>
    </citation>
    <scope>NUCLEOTIDE SEQUENCE [LARGE SCALE GENOMIC DNA]</scope>
    <source>
        <strain evidence="11 12">K20C18050901</strain>
    </source>
</reference>
<keyword evidence="7 8" id="KW-0472">Membrane</keyword>
<feature type="transmembrane region" description="Helical" evidence="8">
    <location>
        <begin position="123"/>
        <end position="148"/>
    </location>
</feature>
<accession>A0A3E1P034</accession>
<keyword evidence="6 8" id="KW-1133">Transmembrane helix</keyword>
<dbReference type="RefSeq" id="WP_116854428.1">
    <property type="nucleotide sequence ID" value="NZ_QTJV01000006.1"/>
</dbReference>
<evidence type="ECO:0000256" key="1">
    <source>
        <dbReference type="ARBA" id="ARBA00004651"/>
    </source>
</evidence>
<keyword evidence="2" id="KW-0813">Transport</keyword>
<dbReference type="GO" id="GO:1904680">
    <property type="term" value="F:peptide transmembrane transporter activity"/>
    <property type="evidence" value="ECO:0007669"/>
    <property type="project" value="InterPro"/>
</dbReference>
<dbReference type="InterPro" id="IPR005898">
    <property type="entry name" value="Cyc_pep_transpt_SyrD/YojI"/>
</dbReference>
<dbReference type="Pfam" id="PF00005">
    <property type="entry name" value="ABC_tran"/>
    <property type="match status" value="1"/>
</dbReference>
<keyword evidence="12" id="KW-1185">Reference proteome</keyword>
<feature type="transmembrane region" description="Helical" evidence="8">
    <location>
        <begin position="272"/>
        <end position="296"/>
    </location>
</feature>
<dbReference type="OrthoDB" id="846150at2"/>
<evidence type="ECO:0000259" key="9">
    <source>
        <dbReference type="PROSITE" id="PS50893"/>
    </source>
</evidence>
<evidence type="ECO:0000256" key="4">
    <source>
        <dbReference type="ARBA" id="ARBA00022741"/>
    </source>
</evidence>
<dbReference type="SUPFAM" id="SSF90123">
    <property type="entry name" value="ABC transporter transmembrane region"/>
    <property type="match status" value="1"/>
</dbReference>
<evidence type="ECO:0000256" key="6">
    <source>
        <dbReference type="ARBA" id="ARBA00022989"/>
    </source>
</evidence>
<evidence type="ECO:0000259" key="10">
    <source>
        <dbReference type="PROSITE" id="PS50929"/>
    </source>
</evidence>
<dbReference type="PROSITE" id="PS50929">
    <property type="entry name" value="ABC_TM1F"/>
    <property type="match status" value="1"/>
</dbReference>
<comment type="subcellular location">
    <subcellularLocation>
        <location evidence="1">Cell membrane</location>
        <topology evidence="1">Multi-pass membrane protein</topology>
    </subcellularLocation>
</comment>
<dbReference type="InterPro" id="IPR036640">
    <property type="entry name" value="ABC1_TM_sf"/>
</dbReference>
<proteinExistence type="predicted"/>
<dbReference type="GO" id="GO:0015833">
    <property type="term" value="P:peptide transport"/>
    <property type="evidence" value="ECO:0007669"/>
    <property type="project" value="InterPro"/>
</dbReference>
<dbReference type="SMART" id="SM00382">
    <property type="entry name" value="AAA"/>
    <property type="match status" value="1"/>
</dbReference>
<dbReference type="InterPro" id="IPR003593">
    <property type="entry name" value="AAA+_ATPase"/>
</dbReference>
<keyword evidence="4" id="KW-0547">Nucleotide-binding</keyword>
<dbReference type="GO" id="GO:0005524">
    <property type="term" value="F:ATP binding"/>
    <property type="evidence" value="ECO:0007669"/>
    <property type="project" value="UniProtKB-KW"/>
</dbReference>
<feature type="transmembrane region" description="Helical" evidence="8">
    <location>
        <begin position="58"/>
        <end position="80"/>
    </location>
</feature>
<evidence type="ECO:0000256" key="2">
    <source>
        <dbReference type="ARBA" id="ARBA00022448"/>
    </source>
</evidence>
<evidence type="ECO:0000313" key="12">
    <source>
        <dbReference type="Proteomes" id="UP000261174"/>
    </source>
</evidence>
<keyword evidence="5" id="KW-0067">ATP-binding</keyword>
<dbReference type="SUPFAM" id="SSF52540">
    <property type="entry name" value="P-loop containing nucleoside triphosphate hydrolases"/>
    <property type="match status" value="1"/>
</dbReference>
<dbReference type="InterPro" id="IPR011527">
    <property type="entry name" value="ABC1_TM_dom"/>
</dbReference>
<dbReference type="PANTHER" id="PTHR43553">
    <property type="entry name" value="HEAVY METAL TRANSPORTER"/>
    <property type="match status" value="1"/>
</dbReference>
<evidence type="ECO:0000256" key="7">
    <source>
        <dbReference type="ARBA" id="ARBA00023136"/>
    </source>
</evidence>
<dbReference type="AlphaFoldDB" id="A0A3E1P034"/>